<accession>C6JWC4</accession>
<evidence type="ECO:0000313" key="1">
    <source>
        <dbReference type="EMBL" id="ACS36132.1"/>
    </source>
</evidence>
<feature type="non-terminal residue" evidence="1">
    <location>
        <position position="1"/>
    </location>
</feature>
<sequence length="61" mass="6495">STGNLAYVMNELEMSVSVYEINEGTLSHLETISYTVAGADPSVQTGAEIEVGRNGNFLTLT</sequence>
<reference evidence="1" key="2">
    <citation type="submission" date="2009-05" db="EMBL/GenBank/DDBJ databases">
        <authorList>
            <person name="Lee J.-S."/>
        </authorList>
    </citation>
    <scope>NUCLEOTIDE SEQUENCE</scope>
</reference>
<protein>
    <submittedName>
        <fullName evidence="1">3-carboxymuconate cyclase-like protein</fullName>
    </submittedName>
</protein>
<dbReference type="Gene3D" id="2.130.10.10">
    <property type="entry name" value="YVTN repeat-like/Quinoprotein amine dehydrogenase"/>
    <property type="match status" value="1"/>
</dbReference>
<feature type="non-terminal residue" evidence="1">
    <location>
        <position position="61"/>
    </location>
</feature>
<dbReference type="InterPro" id="IPR019405">
    <property type="entry name" value="Lactonase_7-beta_prop"/>
</dbReference>
<dbReference type="EMBL" id="GQ144719">
    <property type="protein sequence ID" value="ACS36132.1"/>
    <property type="molecule type" value="mRNA"/>
</dbReference>
<dbReference type="InterPro" id="IPR015943">
    <property type="entry name" value="WD40/YVTN_repeat-like_dom_sf"/>
</dbReference>
<proteinExistence type="evidence at transcript level"/>
<dbReference type="Pfam" id="PF10282">
    <property type="entry name" value="Lactonase"/>
    <property type="match status" value="1"/>
</dbReference>
<reference evidence="1" key="1">
    <citation type="journal article" date="2009" name="Aquat. Toxicol.">
        <title>Gene expression profiling of copper-induced responses in the intertidal copepod Tigriopus japonicus using a 6K oligochip microarray.</title>
        <authorList>
            <person name="Ki J.S."/>
            <person name="Raisuddin S."/>
            <person name="Lee K.W."/>
            <person name="Hwang D.S."/>
            <person name="Han J."/>
            <person name="Rhee J.S."/>
            <person name="Kim I.C."/>
            <person name="Park H.G."/>
            <person name="Ryu J.C."/>
            <person name="Lee J.S."/>
        </authorList>
    </citation>
    <scope>NUCLEOTIDE SEQUENCE</scope>
</reference>
<dbReference type="AlphaFoldDB" id="C6JWC4"/>
<organism evidence="1">
    <name type="scientific">Tigriopus japonicus</name>
    <name type="common">Copepod</name>
    <dbReference type="NCBI Taxonomy" id="158387"/>
    <lineage>
        <taxon>Eukaryota</taxon>
        <taxon>Metazoa</taxon>
        <taxon>Ecdysozoa</taxon>
        <taxon>Arthropoda</taxon>
        <taxon>Crustacea</taxon>
        <taxon>Multicrustacea</taxon>
        <taxon>Hexanauplia</taxon>
        <taxon>Copepoda</taxon>
        <taxon>Harpacticoida</taxon>
        <taxon>Harpacticidae</taxon>
        <taxon>Tigriopus</taxon>
    </lineage>
</organism>
<name>C6JWC4_TIGJA</name>